<keyword evidence="3 8" id="KW-0812">Transmembrane</keyword>
<feature type="region of interest" description="Disordered" evidence="7">
    <location>
        <begin position="1"/>
        <end position="24"/>
    </location>
</feature>
<dbReference type="AlphaFoldDB" id="A0A8J5KDS0"/>
<dbReference type="GO" id="GO:0005737">
    <property type="term" value="C:cytoplasm"/>
    <property type="evidence" value="ECO:0007669"/>
    <property type="project" value="TreeGrafter"/>
</dbReference>
<keyword evidence="4 8" id="KW-1133">Transmembrane helix</keyword>
<keyword evidence="5 8" id="KW-0472">Membrane</keyword>
<feature type="transmembrane region" description="Helical" evidence="8">
    <location>
        <begin position="513"/>
        <end position="536"/>
    </location>
</feature>
<organism evidence="9 10">
    <name type="scientific">Homarus americanus</name>
    <name type="common">American lobster</name>
    <dbReference type="NCBI Taxonomy" id="6706"/>
    <lineage>
        <taxon>Eukaryota</taxon>
        <taxon>Metazoa</taxon>
        <taxon>Ecdysozoa</taxon>
        <taxon>Arthropoda</taxon>
        <taxon>Crustacea</taxon>
        <taxon>Multicrustacea</taxon>
        <taxon>Malacostraca</taxon>
        <taxon>Eumalacostraca</taxon>
        <taxon>Eucarida</taxon>
        <taxon>Decapoda</taxon>
        <taxon>Pleocyemata</taxon>
        <taxon>Astacidea</taxon>
        <taxon>Nephropoidea</taxon>
        <taxon>Nephropidae</taxon>
        <taxon>Homarus</taxon>
    </lineage>
</organism>
<keyword evidence="6" id="KW-0325">Glycoprotein</keyword>
<dbReference type="GO" id="GO:0016020">
    <property type="term" value="C:membrane"/>
    <property type="evidence" value="ECO:0007669"/>
    <property type="project" value="UniProtKB-SubCell"/>
</dbReference>
<dbReference type="GO" id="GO:0005044">
    <property type="term" value="F:scavenger receptor activity"/>
    <property type="evidence" value="ECO:0007669"/>
    <property type="project" value="TreeGrafter"/>
</dbReference>
<comment type="subcellular location">
    <subcellularLocation>
        <location evidence="1">Membrane</location>
    </subcellularLocation>
</comment>
<comment type="similarity">
    <text evidence="2">Belongs to the CD36 family.</text>
</comment>
<evidence type="ECO:0000256" key="6">
    <source>
        <dbReference type="ARBA" id="ARBA00023180"/>
    </source>
</evidence>
<reference evidence="9" key="1">
    <citation type="journal article" date="2021" name="Sci. Adv.">
        <title>The American lobster genome reveals insights on longevity, neural, and immune adaptations.</title>
        <authorList>
            <person name="Polinski J.M."/>
            <person name="Zimin A.V."/>
            <person name="Clark K.F."/>
            <person name="Kohn A.B."/>
            <person name="Sadowski N."/>
            <person name="Timp W."/>
            <person name="Ptitsyn A."/>
            <person name="Khanna P."/>
            <person name="Romanova D.Y."/>
            <person name="Williams P."/>
            <person name="Greenwood S.J."/>
            <person name="Moroz L.L."/>
            <person name="Walt D.R."/>
            <person name="Bodnar A.G."/>
        </authorList>
    </citation>
    <scope>NUCLEOTIDE SEQUENCE</scope>
    <source>
        <strain evidence="9">GMGI-L3</strain>
    </source>
</reference>
<feature type="transmembrane region" description="Helical" evidence="8">
    <location>
        <begin position="52"/>
        <end position="76"/>
    </location>
</feature>
<sequence>MAASDQVQHEVTTGVSQSLMEEPTEDVVVEPEGGRLKKIRDAVKENLAKLRWLTGCQIAVMVMALVVLILCVAMLAGCYQATLQSILHSQLEIREGSQSYKVWKETQDPLLLKLYLFNLTNPKQFQLGHKPVLQEEYHKKQNLTFHPNNTVTYQQQRWWIWDQELSGNNTQDDVIVSVNTIPVSAAWALRDSSLAQIILNVMFNEVGEKLFVTSTVSEIMFTGVKDPVLEWIQENVVAKNGSYHTLLPFFGPNSAVIKYDKFAWFYQRNMSMDYDGLFNMKTGVDTLENLGIIDWWNQERETPFFSPPCNHVTGSAGELFPPHPGKDHIIFYSSDLCMSMKLFYKEDITDVAKLQGYRFWGSNHTFANGSVVSGNECYCVKHTCAPTGLVNAESCRMGAPAFVSFPHFLNADPFLLDGVSGLDPQEGKHSFIIDIVPELGVPMKVAARLQINLRVLPYPQHGKFHIDEIDILKSVPDVYLPMLWFEILADITQDQAGQLNTLVYILQSPILNTIIWCVLLSLALLTLVLVLVVHYWRNRNRYNMVNSTQ</sequence>
<evidence type="ECO:0000256" key="4">
    <source>
        <dbReference type="ARBA" id="ARBA00022989"/>
    </source>
</evidence>
<dbReference type="Pfam" id="PF01130">
    <property type="entry name" value="CD36"/>
    <property type="match status" value="1"/>
</dbReference>
<evidence type="ECO:0000313" key="9">
    <source>
        <dbReference type="EMBL" id="KAG7169615.1"/>
    </source>
</evidence>
<evidence type="ECO:0000313" key="10">
    <source>
        <dbReference type="Proteomes" id="UP000747542"/>
    </source>
</evidence>
<evidence type="ECO:0000256" key="3">
    <source>
        <dbReference type="ARBA" id="ARBA00022692"/>
    </source>
</evidence>
<gene>
    <name evidence="9" type="primary">crq-L</name>
    <name evidence="9" type="ORF">Hamer_G013211</name>
</gene>
<feature type="compositionally biased region" description="Polar residues" evidence="7">
    <location>
        <begin position="1"/>
        <end position="19"/>
    </location>
</feature>
<dbReference type="InterPro" id="IPR002159">
    <property type="entry name" value="CD36_fam"/>
</dbReference>
<comment type="caution">
    <text evidence="9">The sequence shown here is derived from an EMBL/GenBank/DDBJ whole genome shotgun (WGS) entry which is preliminary data.</text>
</comment>
<evidence type="ECO:0000256" key="7">
    <source>
        <dbReference type="SAM" id="MobiDB-lite"/>
    </source>
</evidence>
<evidence type="ECO:0000256" key="1">
    <source>
        <dbReference type="ARBA" id="ARBA00004370"/>
    </source>
</evidence>
<dbReference type="PANTHER" id="PTHR11923:SF93">
    <property type="entry name" value="GH07959P-RELATED"/>
    <property type="match status" value="1"/>
</dbReference>
<accession>A0A8J5KDS0</accession>
<evidence type="ECO:0000256" key="2">
    <source>
        <dbReference type="ARBA" id="ARBA00010532"/>
    </source>
</evidence>
<dbReference type="PRINTS" id="PR01609">
    <property type="entry name" value="CD36FAMILY"/>
</dbReference>
<dbReference type="EMBL" id="JAHLQT010015640">
    <property type="protein sequence ID" value="KAG7169615.1"/>
    <property type="molecule type" value="Genomic_DNA"/>
</dbReference>
<dbReference type="PANTHER" id="PTHR11923">
    <property type="entry name" value="SCAVENGER RECEPTOR CLASS B TYPE-1 SR-B1"/>
    <property type="match status" value="1"/>
</dbReference>
<protein>
    <submittedName>
        <fullName evidence="9">Croquemort-like</fullName>
    </submittedName>
</protein>
<evidence type="ECO:0000256" key="5">
    <source>
        <dbReference type="ARBA" id="ARBA00023136"/>
    </source>
</evidence>
<proteinExistence type="inferred from homology"/>
<evidence type="ECO:0000256" key="8">
    <source>
        <dbReference type="SAM" id="Phobius"/>
    </source>
</evidence>
<name>A0A8J5KDS0_HOMAM</name>
<keyword evidence="10" id="KW-1185">Reference proteome</keyword>
<dbReference type="Proteomes" id="UP000747542">
    <property type="component" value="Unassembled WGS sequence"/>
</dbReference>